<reference evidence="2 3" key="1">
    <citation type="submission" date="2015-07" db="EMBL/GenBank/DDBJ databases">
        <title>Comparative genomics of the Sigatoka disease complex on banana suggests a link between parallel evolutionary changes in Pseudocercospora fijiensis and Pseudocercospora eumusae and increased virulence on the banana host.</title>
        <authorList>
            <person name="Chang T.-C."/>
            <person name="Salvucci A."/>
            <person name="Crous P.W."/>
            <person name="Stergiopoulos I."/>
        </authorList>
    </citation>
    <scope>NUCLEOTIDE SEQUENCE [LARGE SCALE GENOMIC DNA]</scope>
    <source>
        <strain evidence="2 3">CBS 114824</strain>
    </source>
</reference>
<feature type="compositionally biased region" description="Polar residues" evidence="1">
    <location>
        <begin position="1"/>
        <end position="10"/>
    </location>
</feature>
<organism evidence="2 3">
    <name type="scientific">Pseudocercospora eumusae</name>
    <dbReference type="NCBI Taxonomy" id="321146"/>
    <lineage>
        <taxon>Eukaryota</taxon>
        <taxon>Fungi</taxon>
        <taxon>Dikarya</taxon>
        <taxon>Ascomycota</taxon>
        <taxon>Pezizomycotina</taxon>
        <taxon>Dothideomycetes</taxon>
        <taxon>Dothideomycetidae</taxon>
        <taxon>Mycosphaerellales</taxon>
        <taxon>Mycosphaerellaceae</taxon>
        <taxon>Pseudocercospora</taxon>
    </lineage>
</organism>
<evidence type="ECO:0000256" key="1">
    <source>
        <dbReference type="SAM" id="MobiDB-lite"/>
    </source>
</evidence>
<name>A0A139GV24_9PEZI</name>
<evidence type="ECO:0000313" key="3">
    <source>
        <dbReference type="Proteomes" id="UP000070133"/>
    </source>
</evidence>
<feature type="region of interest" description="Disordered" evidence="1">
    <location>
        <begin position="448"/>
        <end position="470"/>
    </location>
</feature>
<proteinExistence type="predicted"/>
<feature type="region of interest" description="Disordered" evidence="1">
    <location>
        <begin position="233"/>
        <end position="404"/>
    </location>
</feature>
<feature type="compositionally biased region" description="Low complexity" evidence="1">
    <location>
        <begin position="451"/>
        <end position="464"/>
    </location>
</feature>
<accession>A0A139GV24</accession>
<protein>
    <submittedName>
        <fullName evidence="2">Uncharacterized protein</fullName>
    </submittedName>
</protein>
<dbReference type="EMBL" id="LFZN01000337">
    <property type="protein sequence ID" value="KXS94045.1"/>
    <property type="molecule type" value="Genomic_DNA"/>
</dbReference>
<comment type="caution">
    <text evidence="2">The sequence shown here is derived from an EMBL/GenBank/DDBJ whole genome shotgun (WGS) entry which is preliminary data.</text>
</comment>
<dbReference type="Proteomes" id="UP000070133">
    <property type="component" value="Unassembled WGS sequence"/>
</dbReference>
<sequence>MARLRLQSSSDSEDNEQPAPAPAPIPIQIAACTIQVASRAPPMYKQADADRLQELATAKPAAALTLLRQLWARGRTSEHSATSSLTTTYLEVPLRNRLRRLVEQEVLRNDDRSSRTLGQRRQQWEALHKKIAAWEDITVLDTWALFGEDGCKSTEFLKGLRNLLALKKASGKGEGVFSVEEILGHLHRHQRLRRSGKTGGKGIRRDLEWLPVDPKSVREDLLEQGLAHERGVKMISGKMTSGKKLSSIAKKTTPELDEEDDAGADAGYDDGPGDASADAEYGGPGDASAGFDIDEEGFANEEGTGEEEDDDSEGDDDVEEAGNGGDVEDEPAGDDNEEEVNTTEDASTSASVERGRRHGSSRLPSDDESTHEFGLSFSGDDSAALLHGTPPARQPHQHRVSSTTTTIRTFPQDASGFLPPSSPASPLEMATKRLFSVTDMSVIDDRKTRLRSTTSGRSIGSTSGNIGGPADSQSLSLAHTCFETAQRTSRALTAPLDRFATAYNEAEGVVVGLTPVSGRDPTPSTSWIPFRLHIASRTVAIFDDNISEQLCDQIRSELVLQAPNFDAAGHPPEIDRIPLPVLRLHGILPTEQTSFVAALAVALLCLAGLQVPTVLDVQVWLNALVALTAAENDPLQKCNMPDFRERREPSTHTLQTTATISMACSRTEFLDHVAAITRPRFDKLELEAQKANDYSAQLNLLSQFRRWAQAQNTNGHEDSSIAAIPQANDELEYLENQIQQLEARVREGKAWAVSIHAEHVAKLQALRQMGPPNDGQSTNVSFELFDNRLERLTGFIATAQEKVSALRVNDRKNSLAQSLVDVIRQCQGHQV</sequence>
<evidence type="ECO:0000313" key="2">
    <source>
        <dbReference type="EMBL" id="KXS94045.1"/>
    </source>
</evidence>
<feature type="compositionally biased region" description="Acidic residues" evidence="1">
    <location>
        <begin position="292"/>
        <end position="342"/>
    </location>
</feature>
<feature type="region of interest" description="Disordered" evidence="1">
    <location>
        <begin position="1"/>
        <end position="23"/>
    </location>
</feature>
<dbReference type="AlphaFoldDB" id="A0A139GV24"/>
<keyword evidence="3" id="KW-1185">Reference proteome</keyword>
<gene>
    <name evidence="2" type="ORF">AC578_3645</name>
</gene>
<feature type="compositionally biased region" description="Acidic residues" evidence="1">
    <location>
        <begin position="255"/>
        <end position="272"/>
    </location>
</feature>